<dbReference type="PANTHER" id="PTHR10948:SF23">
    <property type="entry name" value="TRANSPOSASE INSI FOR INSERTION SEQUENCE ELEMENT IS30A-RELATED"/>
    <property type="match status" value="1"/>
</dbReference>
<keyword evidence="4" id="KW-0238">DNA-binding</keyword>
<dbReference type="Pfam" id="PF13936">
    <property type="entry name" value="HTH_38"/>
    <property type="match status" value="1"/>
</dbReference>
<evidence type="ECO:0000259" key="7">
    <source>
        <dbReference type="PROSITE" id="PS50994"/>
    </source>
</evidence>
<gene>
    <name evidence="8" type="ORF">H340_32317</name>
</gene>
<evidence type="ECO:0000313" key="9">
    <source>
        <dbReference type="Proteomes" id="UP000011740"/>
    </source>
</evidence>
<dbReference type="GO" id="GO:0005829">
    <property type="term" value="C:cytosol"/>
    <property type="evidence" value="ECO:0007669"/>
    <property type="project" value="TreeGrafter"/>
</dbReference>
<dbReference type="GO" id="GO:0004803">
    <property type="term" value="F:transposase activity"/>
    <property type="evidence" value="ECO:0007669"/>
    <property type="project" value="InterPro"/>
</dbReference>
<dbReference type="InterPro" id="IPR051917">
    <property type="entry name" value="Transposase-Integrase"/>
</dbReference>
<name>M3BWU7_STRM1</name>
<dbReference type="Pfam" id="PF00665">
    <property type="entry name" value="rve"/>
    <property type="match status" value="1"/>
</dbReference>
<keyword evidence="3" id="KW-0815">Transposition</keyword>
<evidence type="ECO:0000256" key="6">
    <source>
        <dbReference type="SAM" id="MobiDB-lite"/>
    </source>
</evidence>
<protein>
    <submittedName>
        <fullName evidence="8">Integrase</fullName>
    </submittedName>
</protein>
<organism evidence="8 9">
    <name type="scientific">Streptomyces mobaraensis (strain ATCC 29032 / DSM 40847 / JCM 4168 / NBRC 13819 / NCIMB 11159 / IPCR 16-22)</name>
    <dbReference type="NCBI Taxonomy" id="1223523"/>
    <lineage>
        <taxon>Bacteria</taxon>
        <taxon>Bacillati</taxon>
        <taxon>Actinomycetota</taxon>
        <taxon>Actinomycetes</taxon>
        <taxon>Kitasatosporales</taxon>
        <taxon>Streptomycetaceae</taxon>
        <taxon>Streptomyces</taxon>
    </lineage>
</organism>
<dbReference type="RefSeq" id="WP_004956531.1">
    <property type="nucleotide sequence ID" value="NZ_AORZ01000262.1"/>
</dbReference>
<dbReference type="NCBIfam" id="NF033563">
    <property type="entry name" value="transpos_IS30"/>
    <property type="match status" value="1"/>
</dbReference>
<reference evidence="8 9" key="1">
    <citation type="journal article" date="2013" name="Genome Announc.">
        <title>Whole-Genome Shotgun Assembly and Analysis of the Genome of Streptomyces mobaraensis DSM 40847, a Strain for Industrial Production of Microbial Transglutaminase.</title>
        <authorList>
            <person name="Yang H."/>
            <person name="He T."/>
            <person name="Wu W."/>
            <person name="Zhu W."/>
            <person name="Lu B."/>
            <person name="Sun W."/>
        </authorList>
    </citation>
    <scope>NUCLEOTIDE SEQUENCE [LARGE SCALE GENOMIC DNA]</scope>
    <source>
        <strain evidence="8 9">DSM 40847</strain>
    </source>
</reference>
<dbReference type="AlphaFoldDB" id="M3BWU7"/>
<dbReference type="GO" id="GO:0006313">
    <property type="term" value="P:DNA transposition"/>
    <property type="evidence" value="ECO:0007669"/>
    <property type="project" value="InterPro"/>
</dbReference>
<dbReference type="InterPro" id="IPR001598">
    <property type="entry name" value="Transposase_IS30_CS"/>
</dbReference>
<dbReference type="SUPFAM" id="SSF53098">
    <property type="entry name" value="Ribonuclease H-like"/>
    <property type="match status" value="1"/>
</dbReference>
<feature type="region of interest" description="Disordered" evidence="6">
    <location>
        <begin position="122"/>
        <end position="146"/>
    </location>
</feature>
<dbReference type="PANTHER" id="PTHR10948">
    <property type="entry name" value="TRANSPOSASE"/>
    <property type="match status" value="1"/>
</dbReference>
<keyword evidence="5" id="KW-0233">DNA recombination</keyword>
<evidence type="ECO:0000256" key="3">
    <source>
        <dbReference type="ARBA" id="ARBA00022578"/>
    </source>
</evidence>
<dbReference type="PROSITE" id="PS01043">
    <property type="entry name" value="TRANSPOSASE_IS30"/>
    <property type="match status" value="1"/>
</dbReference>
<dbReference type="STRING" id="1223523.H340_32317"/>
<dbReference type="GO" id="GO:0015074">
    <property type="term" value="P:DNA integration"/>
    <property type="evidence" value="ECO:0007669"/>
    <property type="project" value="InterPro"/>
</dbReference>
<feature type="compositionally biased region" description="Basic and acidic residues" evidence="6">
    <location>
        <begin position="47"/>
        <end position="60"/>
    </location>
</feature>
<feature type="region of interest" description="Disordered" evidence="6">
    <location>
        <begin position="45"/>
        <end position="69"/>
    </location>
</feature>
<dbReference type="InterPro" id="IPR001584">
    <property type="entry name" value="Integrase_cat-core"/>
</dbReference>
<dbReference type="InterPro" id="IPR053392">
    <property type="entry name" value="Transposase_IS30-like"/>
</dbReference>
<dbReference type="Proteomes" id="UP000011740">
    <property type="component" value="Unassembled WGS sequence"/>
</dbReference>
<dbReference type="Gene3D" id="3.30.420.10">
    <property type="entry name" value="Ribonuclease H-like superfamily/Ribonuclease H"/>
    <property type="match status" value="1"/>
</dbReference>
<accession>M3BWU7</accession>
<dbReference type="InterPro" id="IPR036397">
    <property type="entry name" value="RNaseH_sf"/>
</dbReference>
<dbReference type="eggNOG" id="COG2826">
    <property type="taxonomic scope" value="Bacteria"/>
</dbReference>
<dbReference type="PATRIC" id="fig|1223523.3.peg.6535"/>
<comment type="similarity">
    <text evidence="2">Belongs to the transposase IS30 family.</text>
</comment>
<proteinExistence type="inferred from homology"/>
<comment type="function">
    <text evidence="1">Required for the transposition of the insertion element.</text>
</comment>
<comment type="caution">
    <text evidence="8">The sequence shown here is derived from an EMBL/GenBank/DDBJ whole genome shotgun (WGS) entry which is preliminary data.</text>
</comment>
<feature type="domain" description="Integrase catalytic" evidence="7">
    <location>
        <begin position="239"/>
        <end position="402"/>
    </location>
</feature>
<dbReference type="InterPro" id="IPR012337">
    <property type="entry name" value="RNaseH-like_sf"/>
</dbReference>
<evidence type="ECO:0000313" key="8">
    <source>
        <dbReference type="EMBL" id="EME96275.1"/>
    </source>
</evidence>
<dbReference type="InterPro" id="IPR025246">
    <property type="entry name" value="IS30-like_HTH"/>
</dbReference>
<evidence type="ECO:0000256" key="2">
    <source>
        <dbReference type="ARBA" id="ARBA00006363"/>
    </source>
</evidence>
<dbReference type="PROSITE" id="PS50994">
    <property type="entry name" value="INTEGRASE"/>
    <property type="match status" value="1"/>
</dbReference>
<sequence length="404" mass="46304">MDFKIRESRREQGPRKLHREREEYFRLMQLGFGNAEASRRVGVNPRTGREWRNGRPEGRRKPPRLPAHAVRAPSLSSRYLTETDRIHIADRLREKASVRAIAAELGRSPSTVSREIRRNRHPVGGQYRPHAAQARADARRPRPKQGKIARNPALRDFIQRHLRRRWSPEQICNALRAQFPNRPEMHVVHETVYQALYIQGRGELRREVARSLRSGRAMRRPQRQAASRQPRFTHPMVMISERPAEAEDRAVPGHWEGDLIIGKDSGSAIGTLVERATRYVMLVHLPDGRGAEQVRDALQETVQRLPTHLKRSLTWDQGSEMAAHHAFTIATDVPVYFCDPASPWQRGSNENTNGLLRQYFPKGTDLSAHSREDLDAVAAELNGRPRKTLGWETPAERLHKLLAA</sequence>
<evidence type="ECO:0000256" key="4">
    <source>
        <dbReference type="ARBA" id="ARBA00023125"/>
    </source>
</evidence>
<dbReference type="EMBL" id="AORZ01000262">
    <property type="protein sequence ID" value="EME96275.1"/>
    <property type="molecule type" value="Genomic_DNA"/>
</dbReference>
<dbReference type="GO" id="GO:0003677">
    <property type="term" value="F:DNA binding"/>
    <property type="evidence" value="ECO:0007669"/>
    <property type="project" value="UniProtKB-KW"/>
</dbReference>
<evidence type="ECO:0000256" key="1">
    <source>
        <dbReference type="ARBA" id="ARBA00002190"/>
    </source>
</evidence>
<evidence type="ECO:0000256" key="5">
    <source>
        <dbReference type="ARBA" id="ARBA00023172"/>
    </source>
</evidence>